<organism evidence="1">
    <name type="scientific">Cacopsylla melanoneura</name>
    <dbReference type="NCBI Taxonomy" id="428564"/>
    <lineage>
        <taxon>Eukaryota</taxon>
        <taxon>Metazoa</taxon>
        <taxon>Ecdysozoa</taxon>
        <taxon>Arthropoda</taxon>
        <taxon>Hexapoda</taxon>
        <taxon>Insecta</taxon>
        <taxon>Pterygota</taxon>
        <taxon>Neoptera</taxon>
        <taxon>Paraneoptera</taxon>
        <taxon>Hemiptera</taxon>
        <taxon>Sternorrhyncha</taxon>
        <taxon>Psylloidea</taxon>
        <taxon>Psyllidae</taxon>
        <taxon>Psyllinae</taxon>
        <taxon>Cacopsylla</taxon>
    </lineage>
</organism>
<dbReference type="EMBL" id="HBUF01564904">
    <property type="protein sequence ID" value="CAG6764064.1"/>
    <property type="molecule type" value="Transcribed_RNA"/>
</dbReference>
<dbReference type="EMBL" id="HBUF01564902">
    <property type="protein sequence ID" value="CAG6764056.1"/>
    <property type="molecule type" value="Transcribed_RNA"/>
</dbReference>
<dbReference type="EMBL" id="HBUF01564907">
    <property type="protein sequence ID" value="CAG6764076.1"/>
    <property type="molecule type" value="Transcribed_RNA"/>
</dbReference>
<dbReference type="EMBL" id="HBUF01564906">
    <property type="protein sequence ID" value="CAG6764072.1"/>
    <property type="molecule type" value="Transcribed_RNA"/>
</dbReference>
<dbReference type="AlphaFoldDB" id="A0A8D9AF13"/>
<dbReference type="EMBL" id="HBUF01564903">
    <property type="protein sequence ID" value="CAG6764060.1"/>
    <property type="molecule type" value="Transcribed_RNA"/>
</dbReference>
<dbReference type="EMBL" id="HBUF01564909">
    <property type="protein sequence ID" value="CAG6764084.1"/>
    <property type="molecule type" value="Transcribed_RNA"/>
</dbReference>
<dbReference type="EMBL" id="HBUF01564910">
    <property type="protein sequence ID" value="CAG6764088.1"/>
    <property type="molecule type" value="Transcribed_RNA"/>
</dbReference>
<accession>A0A8D9AF13</accession>
<proteinExistence type="predicted"/>
<dbReference type="EMBL" id="HBUF01564911">
    <property type="protein sequence ID" value="CAG6764092.1"/>
    <property type="molecule type" value="Transcribed_RNA"/>
</dbReference>
<name>A0A8D9AF13_9HEMI</name>
<dbReference type="EMBL" id="HBUF01564905">
    <property type="protein sequence ID" value="CAG6764068.1"/>
    <property type="molecule type" value="Transcribed_RNA"/>
</dbReference>
<evidence type="ECO:0000313" key="1">
    <source>
        <dbReference type="EMBL" id="CAG6764056.1"/>
    </source>
</evidence>
<protein>
    <submittedName>
        <fullName evidence="1">Uncharacterized protein</fullName>
    </submittedName>
</protein>
<sequence>MSLKKTIRCSLIKIAFFFLKRFNRGNLNFNGLIVPKIEERRIDRKGERQPFRVQNFYFEKILPRPGIEPATPGSRGKCLYHLTTILFHYMKDNKDKSIP</sequence>
<dbReference type="EMBL" id="HBUF01564908">
    <property type="protein sequence ID" value="CAG6764080.1"/>
    <property type="molecule type" value="Transcribed_RNA"/>
</dbReference>
<reference evidence="1" key="1">
    <citation type="submission" date="2021-05" db="EMBL/GenBank/DDBJ databases">
        <authorList>
            <person name="Alioto T."/>
            <person name="Alioto T."/>
            <person name="Gomez Garrido J."/>
        </authorList>
    </citation>
    <scope>NUCLEOTIDE SEQUENCE</scope>
</reference>